<dbReference type="PANTHER" id="PTHR34203:SF15">
    <property type="entry name" value="SLL1173 PROTEIN"/>
    <property type="match status" value="1"/>
</dbReference>
<gene>
    <name evidence="2" type="ORF">METZ01_LOCUS267612</name>
</gene>
<dbReference type="Pfam" id="PF00535">
    <property type="entry name" value="Glycos_transf_2"/>
    <property type="match status" value="1"/>
</dbReference>
<reference evidence="2" key="1">
    <citation type="submission" date="2018-05" db="EMBL/GenBank/DDBJ databases">
        <authorList>
            <person name="Lanie J.A."/>
            <person name="Ng W.-L."/>
            <person name="Kazmierczak K.M."/>
            <person name="Andrzejewski T.M."/>
            <person name="Davidsen T.M."/>
            <person name="Wayne K.J."/>
            <person name="Tettelin H."/>
            <person name="Glass J.I."/>
            <person name="Rusch D."/>
            <person name="Podicherti R."/>
            <person name="Tsui H.-C.T."/>
            <person name="Winkler M.E."/>
        </authorList>
    </citation>
    <scope>NUCLEOTIDE SEQUENCE</scope>
</reference>
<dbReference type="Gene3D" id="3.40.50.150">
    <property type="entry name" value="Vaccinia Virus protein VP39"/>
    <property type="match status" value="1"/>
</dbReference>
<accession>A0A382JSC7</accession>
<dbReference type="NCBIfam" id="TIGR01444">
    <property type="entry name" value="fkbM_fam"/>
    <property type="match status" value="1"/>
</dbReference>
<dbReference type="InterPro" id="IPR006342">
    <property type="entry name" value="FkbM_mtfrase"/>
</dbReference>
<sequence>MDGTPLSGKGFGGFFLLCRVLSHLAPLTQVQIYVVTITNSCKTSNRNQLYRRFYMTFDEERICAVLTPVGPGHNTVFDECAASVKAARENNSGAFNKIEHLRIDDLLGKYGAGKARDVGIREAISLGSNWIFFLDADDVMTPNAFELITPYLDTYDAVWGAVCRLPVGRDNALIEHTAVPVCQNLYSIFNEGLDVCLTESHFMRASKATSVPFESGDKGTDFLHHAFATWRDHRCVKTSRPFAVRREGKASDNTQHLSADTRAEAVRGMVTDWTFKTRPVVSFSHQSEDFRFRFNGANKYQERAWLDGKFWEAEELDYLTAVLPPHPSVIDVGANVGNHTVYFARFLAPSHLRLFEPHPEAVEVLKDNLKLNGVSNVDIEEVAVSIIVGRGSLRVPKNKGHGAGSLYKNDTGNIVVT</sequence>
<dbReference type="InterPro" id="IPR029044">
    <property type="entry name" value="Nucleotide-diphossugar_trans"/>
</dbReference>
<feature type="non-terminal residue" evidence="2">
    <location>
        <position position="417"/>
    </location>
</feature>
<dbReference type="SUPFAM" id="SSF53448">
    <property type="entry name" value="Nucleotide-diphospho-sugar transferases"/>
    <property type="match status" value="1"/>
</dbReference>
<dbReference type="InterPro" id="IPR001173">
    <property type="entry name" value="Glyco_trans_2-like"/>
</dbReference>
<dbReference type="InterPro" id="IPR029063">
    <property type="entry name" value="SAM-dependent_MTases_sf"/>
</dbReference>
<evidence type="ECO:0000259" key="1">
    <source>
        <dbReference type="Pfam" id="PF00535"/>
    </source>
</evidence>
<name>A0A382JSC7_9ZZZZ</name>
<dbReference type="EMBL" id="UINC01076007">
    <property type="protein sequence ID" value="SVC14758.1"/>
    <property type="molecule type" value="Genomic_DNA"/>
</dbReference>
<dbReference type="PANTHER" id="PTHR34203">
    <property type="entry name" value="METHYLTRANSFERASE, FKBM FAMILY PROTEIN"/>
    <property type="match status" value="1"/>
</dbReference>
<feature type="domain" description="Glycosyltransferase 2-like" evidence="1">
    <location>
        <begin position="108"/>
        <end position="162"/>
    </location>
</feature>
<dbReference type="Gene3D" id="3.90.550.10">
    <property type="entry name" value="Spore Coat Polysaccharide Biosynthesis Protein SpsA, Chain A"/>
    <property type="match status" value="1"/>
</dbReference>
<dbReference type="InterPro" id="IPR052514">
    <property type="entry name" value="SAM-dependent_MTase"/>
</dbReference>
<dbReference type="AlphaFoldDB" id="A0A382JSC7"/>
<organism evidence="2">
    <name type="scientific">marine metagenome</name>
    <dbReference type="NCBI Taxonomy" id="408172"/>
    <lineage>
        <taxon>unclassified sequences</taxon>
        <taxon>metagenomes</taxon>
        <taxon>ecological metagenomes</taxon>
    </lineage>
</organism>
<evidence type="ECO:0000313" key="2">
    <source>
        <dbReference type="EMBL" id="SVC14758.1"/>
    </source>
</evidence>
<proteinExistence type="predicted"/>
<dbReference type="CDD" id="cd00761">
    <property type="entry name" value="Glyco_tranf_GTA_type"/>
    <property type="match status" value="1"/>
</dbReference>
<dbReference type="SUPFAM" id="SSF53335">
    <property type="entry name" value="S-adenosyl-L-methionine-dependent methyltransferases"/>
    <property type="match status" value="1"/>
</dbReference>
<protein>
    <recommendedName>
        <fullName evidence="1">Glycosyltransferase 2-like domain-containing protein</fullName>
    </recommendedName>
</protein>